<organism evidence="3 4">
    <name type="scientific">Aerophototrophica crusticola</name>
    <dbReference type="NCBI Taxonomy" id="1709002"/>
    <lineage>
        <taxon>Bacteria</taxon>
        <taxon>Pseudomonadati</taxon>
        <taxon>Pseudomonadota</taxon>
        <taxon>Alphaproteobacteria</taxon>
        <taxon>Rhodospirillales</taxon>
        <taxon>Rhodospirillaceae</taxon>
        <taxon>Aerophototrophica</taxon>
    </lineage>
</organism>
<dbReference type="AlphaFoldDB" id="A0A858R8V8"/>
<evidence type="ECO:0000256" key="1">
    <source>
        <dbReference type="ARBA" id="ARBA00009981"/>
    </source>
</evidence>
<dbReference type="EMBL" id="CP051775">
    <property type="protein sequence ID" value="QJE73900.1"/>
    <property type="molecule type" value="Genomic_DNA"/>
</dbReference>
<dbReference type="Pfam" id="PF02604">
    <property type="entry name" value="PhdYeFM_antitox"/>
    <property type="match status" value="1"/>
</dbReference>
<keyword evidence="4" id="KW-1185">Reference proteome</keyword>
<dbReference type="NCBIfam" id="TIGR01552">
    <property type="entry name" value="phd_fam"/>
    <property type="match status" value="1"/>
</dbReference>
<evidence type="ECO:0000313" key="3">
    <source>
        <dbReference type="EMBL" id="QJE73900.1"/>
    </source>
</evidence>
<name>A0A858R8V8_9PROT</name>
<comment type="function">
    <text evidence="2">Antitoxin component of a type II toxin-antitoxin (TA) system.</text>
</comment>
<accession>A0A858R8V8</accession>
<dbReference type="KEGG" id="acru:HHL28_13065"/>
<dbReference type="InterPro" id="IPR006442">
    <property type="entry name" value="Antitoxin_Phd/YefM"/>
</dbReference>
<comment type="similarity">
    <text evidence="1 2">Belongs to the phD/YefM antitoxin family.</text>
</comment>
<proteinExistence type="inferred from homology"/>
<dbReference type="Gene3D" id="3.40.1620.10">
    <property type="entry name" value="YefM-like domain"/>
    <property type="match status" value="1"/>
</dbReference>
<protein>
    <recommendedName>
        <fullName evidence="2">Antitoxin</fullName>
    </recommendedName>
</protein>
<dbReference type="Proteomes" id="UP000501891">
    <property type="component" value="Chromosome"/>
</dbReference>
<gene>
    <name evidence="3" type="ORF">HHL28_13065</name>
</gene>
<reference evidence="3" key="1">
    <citation type="submission" date="2020-04" db="EMBL/GenBank/DDBJ databases">
        <title>A desert anoxygenic phototrophic bacterium fixes CO2 using RubisCO under aerobic conditions.</title>
        <authorList>
            <person name="Tang K."/>
        </authorList>
    </citation>
    <scope>NUCLEOTIDE SEQUENCE [LARGE SCALE GENOMIC DNA]</scope>
    <source>
        <strain evidence="3">MIMtkB3</strain>
    </source>
</reference>
<evidence type="ECO:0000313" key="4">
    <source>
        <dbReference type="Proteomes" id="UP000501891"/>
    </source>
</evidence>
<dbReference type="InterPro" id="IPR036165">
    <property type="entry name" value="YefM-like_sf"/>
</dbReference>
<sequence>MMRTWQVNEARAHMRDLLDAAEDAPQRVTRNGRPYVVISEEEWNRVSRPPRRKGLGSFLAECPITPDLLPPRRPARVLRDPLLPDQE</sequence>
<evidence type="ECO:0000256" key="2">
    <source>
        <dbReference type="RuleBase" id="RU362080"/>
    </source>
</evidence>
<dbReference type="SUPFAM" id="SSF143120">
    <property type="entry name" value="YefM-like"/>
    <property type="match status" value="1"/>
</dbReference>